<evidence type="ECO:0000313" key="2">
    <source>
        <dbReference type="Proteomes" id="UP001145114"/>
    </source>
</evidence>
<keyword evidence="2" id="KW-1185">Reference proteome</keyword>
<comment type="caution">
    <text evidence="1">The sequence shown here is derived from an EMBL/GenBank/DDBJ whole genome shotgun (WGS) entry which is preliminary data.</text>
</comment>
<dbReference type="Proteomes" id="UP001145114">
    <property type="component" value="Unassembled WGS sequence"/>
</dbReference>
<proteinExistence type="predicted"/>
<gene>
    <name evidence="1" type="ORF">EV182_000482</name>
</gene>
<accession>A0ACC1HI03</accession>
<sequence>MERGYLLVNCIVIYFRFIRWWGTLSWSLTLLYLATFMLESFAYLQLYQMSRPAYDAQSGQLIDSGQDLSSPGLTSNLFDIVYVTWIVHLFSLATDYAWLLYLTIPGYAGYKLWGLAKPFLQTSSSGPERKLTEAEARQLEKRERKKEHRGAAQLFLLQGPNPSITSRRVWSLRPYSTDSGANDGKDPFDKRSVSLSNLVGSFASNGQEGRTRDPAKKLYNSHANKSAVKSSKQDKWHSINSRILPIKSIGKTPIHNTPRLAHGLDRVLFNPGVYYLKDPRTEVYNFDPFLEHITQPDEFDYDKLAPYITSSKDETLLNHARNLGKQFVGSTSSTTQIMAHLYYLISHWKPVDIATLSEPFIDMPNGFTRSMRFPASVILRNMGDVYAIDADKSLDIQDSILLVLGKSMEKLVTSTKANYDQYKKINSWKSTTQDKAENDTNEVYNYADVGPFVLRSQLDCHDPRLPQPVFDLKTRAVLAVRLDMENYLEARGYQLTRHHGLLQSYEREYYDMIRSAFLKYNLQARIGNMDGVFVTYHNTAKVFGFEYIPRSKMDFHIFGNSLTGDRSFKVIIKLLGELLERFVQDFPQQTLRLTFDSRQKQGVVDIWVEVLPEEEVTEGTMTAANFASEADTTGEYDGEGGEDGSDEECYVPPGRVVRKYVVEAYSVLNDKETTEPFVLESSRDVWHIKWRVTTPLADKPEDMTRAEYQAVRRRQDRNLEKAMSITSDSEVGSFIRTLREISRKGLKMNEPKRGRKVTLESVMGYHSRQSH</sequence>
<name>A0ACC1HI03_9FUNG</name>
<reference evidence="1" key="1">
    <citation type="submission" date="2022-06" db="EMBL/GenBank/DDBJ databases">
        <title>Phylogenomic reconstructions and comparative analyses of Kickxellomycotina fungi.</title>
        <authorList>
            <person name="Reynolds N.K."/>
            <person name="Stajich J.E."/>
            <person name="Barry K."/>
            <person name="Grigoriev I.V."/>
            <person name="Crous P."/>
            <person name="Smith M.E."/>
        </authorList>
    </citation>
    <scope>NUCLEOTIDE SEQUENCE</scope>
    <source>
        <strain evidence="1">RSA 2271</strain>
    </source>
</reference>
<organism evidence="1 2">
    <name type="scientific">Spiromyces aspiralis</name>
    <dbReference type="NCBI Taxonomy" id="68401"/>
    <lineage>
        <taxon>Eukaryota</taxon>
        <taxon>Fungi</taxon>
        <taxon>Fungi incertae sedis</taxon>
        <taxon>Zoopagomycota</taxon>
        <taxon>Kickxellomycotina</taxon>
        <taxon>Kickxellomycetes</taxon>
        <taxon>Kickxellales</taxon>
        <taxon>Kickxellaceae</taxon>
        <taxon>Spiromyces</taxon>
    </lineage>
</organism>
<evidence type="ECO:0000313" key="1">
    <source>
        <dbReference type="EMBL" id="KAJ1675827.1"/>
    </source>
</evidence>
<protein>
    <submittedName>
        <fullName evidence="1">Uncharacterized protein</fullName>
    </submittedName>
</protein>
<dbReference type="EMBL" id="JAMZIH010005164">
    <property type="protein sequence ID" value="KAJ1675827.1"/>
    <property type="molecule type" value="Genomic_DNA"/>
</dbReference>